<comment type="caution">
    <text evidence="2">The sequence shown here is derived from an EMBL/GenBank/DDBJ whole genome shotgun (WGS) entry which is preliminary data.</text>
</comment>
<accession>A0ABS8SR20</accession>
<reference evidence="2 3" key="1">
    <citation type="journal article" date="2021" name="BMC Genomics">
        <title>Datura genome reveals duplications of psychoactive alkaloid biosynthetic genes and high mutation rate following tissue culture.</title>
        <authorList>
            <person name="Rajewski A."/>
            <person name="Carter-House D."/>
            <person name="Stajich J."/>
            <person name="Litt A."/>
        </authorList>
    </citation>
    <scope>NUCLEOTIDE SEQUENCE [LARGE SCALE GENOMIC DNA]</scope>
    <source>
        <strain evidence="2">AR-01</strain>
    </source>
</reference>
<feature type="compositionally biased region" description="Acidic residues" evidence="1">
    <location>
        <begin position="57"/>
        <end position="70"/>
    </location>
</feature>
<sequence>MQLVPGEGPDPQGTSCNRANEHGSSDSKSNGQKLDVHIPSPSNDSQKDQVTRGTDYLLEEGSNDNDDEALDPTTPINQRDQKYRHIVKIGRCDLSNLALYCHRAHISSFKSSLCFSNFRFFAFHHHHRMASETSPSPSAEGNPLSDNLIFDTPLSSNPPSSPSGTNTQPSLSSKMHSLKAVPVSSTAISHGGSRPASDVGNYPFIQESGEPSSQEAPTIVASPKWDGTPTQLDVGIPETTTLYGIAKGTSSPPDDDEVPIHLVFKRKSHYASRLSLQGSTGTQGGPSTRGTIKKSLDLILEESHQNTLKRCRVTRKTVLDEEDPSSPIVDLDTSIPSQPTEEIPKTYEKAHRDGGVSKKGKKLVVVEKPIEGPSAPVLRSKRKHFIDKSSKGKRTVSTTLGADVKE</sequence>
<evidence type="ECO:0000256" key="1">
    <source>
        <dbReference type="SAM" id="MobiDB-lite"/>
    </source>
</evidence>
<gene>
    <name evidence="2" type="ORF">HAX54_045918</name>
</gene>
<feature type="region of interest" description="Disordered" evidence="1">
    <location>
        <begin position="130"/>
        <end position="230"/>
    </location>
</feature>
<feature type="region of interest" description="Disordered" evidence="1">
    <location>
        <begin position="321"/>
        <end position="360"/>
    </location>
</feature>
<proteinExistence type="predicted"/>
<evidence type="ECO:0000313" key="2">
    <source>
        <dbReference type="EMBL" id="MCD7461348.1"/>
    </source>
</evidence>
<name>A0ABS8SR20_DATST</name>
<feature type="compositionally biased region" description="Low complexity" evidence="1">
    <location>
        <begin position="152"/>
        <end position="170"/>
    </location>
</feature>
<dbReference type="EMBL" id="JACEIK010000718">
    <property type="protein sequence ID" value="MCD7461348.1"/>
    <property type="molecule type" value="Genomic_DNA"/>
</dbReference>
<keyword evidence="3" id="KW-1185">Reference proteome</keyword>
<dbReference type="Proteomes" id="UP000823775">
    <property type="component" value="Unassembled WGS sequence"/>
</dbReference>
<organism evidence="2 3">
    <name type="scientific">Datura stramonium</name>
    <name type="common">Jimsonweed</name>
    <name type="synonym">Common thornapple</name>
    <dbReference type="NCBI Taxonomy" id="4076"/>
    <lineage>
        <taxon>Eukaryota</taxon>
        <taxon>Viridiplantae</taxon>
        <taxon>Streptophyta</taxon>
        <taxon>Embryophyta</taxon>
        <taxon>Tracheophyta</taxon>
        <taxon>Spermatophyta</taxon>
        <taxon>Magnoliopsida</taxon>
        <taxon>eudicotyledons</taxon>
        <taxon>Gunneridae</taxon>
        <taxon>Pentapetalae</taxon>
        <taxon>asterids</taxon>
        <taxon>lamiids</taxon>
        <taxon>Solanales</taxon>
        <taxon>Solanaceae</taxon>
        <taxon>Solanoideae</taxon>
        <taxon>Datureae</taxon>
        <taxon>Datura</taxon>
    </lineage>
</organism>
<feature type="region of interest" description="Disordered" evidence="1">
    <location>
        <begin position="385"/>
        <end position="406"/>
    </location>
</feature>
<protein>
    <submittedName>
        <fullName evidence="2">Uncharacterized protein</fullName>
    </submittedName>
</protein>
<evidence type="ECO:0000313" key="3">
    <source>
        <dbReference type="Proteomes" id="UP000823775"/>
    </source>
</evidence>
<feature type="compositionally biased region" description="Basic and acidic residues" evidence="1">
    <location>
        <begin position="342"/>
        <end position="356"/>
    </location>
</feature>
<feature type="region of interest" description="Disordered" evidence="1">
    <location>
        <begin position="1"/>
        <end position="77"/>
    </location>
</feature>